<dbReference type="Gene3D" id="3.30.70.360">
    <property type="match status" value="1"/>
</dbReference>
<gene>
    <name evidence="17" type="ORF">Syun_018348</name>
</gene>
<keyword evidence="18" id="KW-1185">Reference proteome</keyword>
<evidence type="ECO:0000256" key="11">
    <source>
        <dbReference type="ARBA" id="ARBA00022801"/>
    </source>
</evidence>
<dbReference type="GO" id="GO:0006526">
    <property type="term" value="P:L-arginine biosynthetic process"/>
    <property type="evidence" value="ECO:0007669"/>
    <property type="project" value="UniProtKB-KW"/>
</dbReference>
<evidence type="ECO:0000256" key="7">
    <source>
        <dbReference type="ARBA" id="ARBA00014177"/>
    </source>
</evidence>
<dbReference type="AlphaFoldDB" id="A0AAP0NYA7"/>
<comment type="cofactor">
    <cofactor evidence="2">
        <name>Zn(2+)</name>
        <dbReference type="ChEBI" id="CHEBI:29105"/>
    </cofactor>
</comment>
<evidence type="ECO:0000256" key="13">
    <source>
        <dbReference type="ARBA" id="ARBA00023285"/>
    </source>
</evidence>
<proteinExistence type="inferred from homology"/>
<comment type="catalytic activity">
    <reaction evidence="14">
        <text>N(2)-acetyl-L-ornithine + H2O = L-ornithine + acetate</text>
        <dbReference type="Rhea" id="RHEA:15941"/>
        <dbReference type="ChEBI" id="CHEBI:15377"/>
        <dbReference type="ChEBI" id="CHEBI:30089"/>
        <dbReference type="ChEBI" id="CHEBI:46911"/>
        <dbReference type="ChEBI" id="CHEBI:57805"/>
        <dbReference type="EC" id="3.5.1.16"/>
    </reaction>
</comment>
<evidence type="ECO:0000256" key="2">
    <source>
        <dbReference type="ARBA" id="ARBA00001947"/>
    </source>
</evidence>
<name>A0AAP0NYA7_9MAGN</name>
<evidence type="ECO:0000256" key="5">
    <source>
        <dbReference type="ARBA" id="ARBA00011738"/>
    </source>
</evidence>
<evidence type="ECO:0000256" key="3">
    <source>
        <dbReference type="ARBA" id="ARBA00004867"/>
    </source>
</evidence>
<dbReference type="Proteomes" id="UP001420932">
    <property type="component" value="Unassembled WGS sequence"/>
</dbReference>
<comment type="subunit">
    <text evidence="5">Homodimer.</text>
</comment>
<evidence type="ECO:0000256" key="15">
    <source>
        <dbReference type="ARBA" id="ARBA00081906"/>
    </source>
</evidence>
<evidence type="ECO:0000256" key="12">
    <source>
        <dbReference type="ARBA" id="ARBA00022833"/>
    </source>
</evidence>
<dbReference type="InterPro" id="IPR002933">
    <property type="entry name" value="Peptidase_M20"/>
</dbReference>
<dbReference type="SUPFAM" id="SSF55031">
    <property type="entry name" value="Bacterial exopeptidase dimerisation domain"/>
    <property type="match status" value="1"/>
</dbReference>
<dbReference type="InterPro" id="IPR011650">
    <property type="entry name" value="Peptidase_M20_dimer"/>
</dbReference>
<keyword evidence="13" id="KW-0170">Cobalt</keyword>
<sequence length="436" mass="48550">MDLKQVLGDLDKESYVDLLSNVIGEAKFVQNNPPDLIPEEDRVSKHVMDVLKPYSTSTGEPLIIKHVSYVNGRGNIIVEYPGSDEDKVVSFVGSHMDVVPANPDQWDFDPFSLSIDGDQLRGRGTTGCLGHVALLTQLMKRLAEKKPKLKSTVVAVFIANAENSTIPGIGVDQLWEDGYLDRLKQGPLYWIDTADKQPCIGTAGVIYWTIQATGKLFHSGLPNKAINSMELLMEAFKVIQSRFYEDFPPHPKEQEYKFETPSTMKPTQWSYPGGGINQIPADCTIFGDVRLTPFYETSDVMKKLQEYVDDINENIENLPTRGPVSKYVLPDENLKGKLTLSFVAGLMPGIACNLDSHGYRVLYDATKEVVGSVTPFSITASLPLVRELQDQGYDVQLIGYGLMDTYHANNEYCLLSDMSQGFEVFASIISRLENDN</sequence>
<evidence type="ECO:0000256" key="10">
    <source>
        <dbReference type="ARBA" id="ARBA00022723"/>
    </source>
</evidence>
<evidence type="ECO:0000313" key="17">
    <source>
        <dbReference type="EMBL" id="KAK9120731.1"/>
    </source>
</evidence>
<organism evidence="17 18">
    <name type="scientific">Stephania yunnanensis</name>
    <dbReference type="NCBI Taxonomy" id="152371"/>
    <lineage>
        <taxon>Eukaryota</taxon>
        <taxon>Viridiplantae</taxon>
        <taxon>Streptophyta</taxon>
        <taxon>Embryophyta</taxon>
        <taxon>Tracheophyta</taxon>
        <taxon>Spermatophyta</taxon>
        <taxon>Magnoliopsida</taxon>
        <taxon>Ranunculales</taxon>
        <taxon>Menispermaceae</taxon>
        <taxon>Menispermoideae</taxon>
        <taxon>Cissampelideae</taxon>
        <taxon>Stephania</taxon>
    </lineage>
</organism>
<dbReference type="Pfam" id="PF07687">
    <property type="entry name" value="M20_dimer"/>
    <property type="match status" value="1"/>
</dbReference>
<evidence type="ECO:0000256" key="6">
    <source>
        <dbReference type="ARBA" id="ARBA00011916"/>
    </source>
</evidence>
<protein>
    <recommendedName>
        <fullName evidence="7">Acetylornithine deacetylase</fullName>
        <ecNumber evidence="6">3.5.1.16</ecNumber>
    </recommendedName>
    <alternativeName>
        <fullName evidence="15">N-acetylornithinase</fullName>
    </alternativeName>
</protein>
<dbReference type="FunFam" id="3.40.630.10:FF:000119">
    <property type="entry name" value="Acetylornithine deacetylase, putative"/>
    <property type="match status" value="1"/>
</dbReference>
<dbReference type="GO" id="GO:0008777">
    <property type="term" value="F:acetylornithine deacetylase activity"/>
    <property type="evidence" value="ECO:0007669"/>
    <property type="project" value="UniProtKB-EC"/>
</dbReference>
<comment type="similarity">
    <text evidence="4">Belongs to the peptidase M20A family. ArgE subfamily.</text>
</comment>
<evidence type="ECO:0000256" key="8">
    <source>
        <dbReference type="ARBA" id="ARBA00022571"/>
    </source>
</evidence>
<evidence type="ECO:0000256" key="9">
    <source>
        <dbReference type="ARBA" id="ARBA00022605"/>
    </source>
</evidence>
<dbReference type="PANTHER" id="PTHR43808:SF3">
    <property type="entry name" value="ACETYLORNITHINE DEACETYLASE"/>
    <property type="match status" value="1"/>
</dbReference>
<comment type="pathway">
    <text evidence="3">Amino-acid biosynthesis; L-arginine biosynthesis; L-ornithine from N(2)-acetyl-L-ornithine (linear): step 1/1.</text>
</comment>
<evidence type="ECO:0000313" key="18">
    <source>
        <dbReference type="Proteomes" id="UP001420932"/>
    </source>
</evidence>
<dbReference type="EC" id="3.5.1.16" evidence="6"/>
<feature type="domain" description="Peptidase M20 dimerisation" evidence="16">
    <location>
        <begin position="200"/>
        <end position="314"/>
    </location>
</feature>
<comment type="cofactor">
    <cofactor evidence="1">
        <name>Co(2+)</name>
        <dbReference type="ChEBI" id="CHEBI:48828"/>
    </cofactor>
</comment>
<keyword evidence="10" id="KW-0479">Metal-binding</keyword>
<keyword evidence="8" id="KW-0055">Arginine biosynthesis</keyword>
<reference evidence="17 18" key="1">
    <citation type="submission" date="2024-01" db="EMBL/GenBank/DDBJ databases">
        <title>Genome assemblies of Stephania.</title>
        <authorList>
            <person name="Yang L."/>
        </authorList>
    </citation>
    <scope>NUCLEOTIDE SEQUENCE [LARGE SCALE GENOMIC DNA]</scope>
    <source>
        <strain evidence="17">YNDBR</strain>
        <tissue evidence="17">Leaf</tissue>
    </source>
</reference>
<evidence type="ECO:0000259" key="16">
    <source>
        <dbReference type="Pfam" id="PF07687"/>
    </source>
</evidence>
<dbReference type="Gene3D" id="3.40.630.10">
    <property type="entry name" value="Zn peptidases"/>
    <property type="match status" value="1"/>
</dbReference>
<keyword evidence="11" id="KW-0378">Hydrolase</keyword>
<keyword evidence="9" id="KW-0028">Amino-acid biosynthesis</keyword>
<comment type="caution">
    <text evidence="17">The sequence shown here is derived from an EMBL/GenBank/DDBJ whole genome shotgun (WGS) entry which is preliminary data.</text>
</comment>
<dbReference type="EMBL" id="JBBNAF010000008">
    <property type="protein sequence ID" value="KAK9120731.1"/>
    <property type="molecule type" value="Genomic_DNA"/>
</dbReference>
<dbReference type="Pfam" id="PF01546">
    <property type="entry name" value="Peptidase_M20"/>
    <property type="match status" value="1"/>
</dbReference>
<dbReference type="InterPro" id="IPR050072">
    <property type="entry name" value="Peptidase_M20A"/>
</dbReference>
<keyword evidence="12" id="KW-0862">Zinc</keyword>
<dbReference type="SUPFAM" id="SSF53187">
    <property type="entry name" value="Zn-dependent exopeptidases"/>
    <property type="match status" value="1"/>
</dbReference>
<dbReference type="PANTHER" id="PTHR43808">
    <property type="entry name" value="ACETYLORNITHINE DEACETYLASE"/>
    <property type="match status" value="1"/>
</dbReference>
<dbReference type="InterPro" id="IPR036264">
    <property type="entry name" value="Bact_exopeptidase_dim_dom"/>
</dbReference>
<dbReference type="GO" id="GO:0046872">
    <property type="term" value="F:metal ion binding"/>
    <property type="evidence" value="ECO:0007669"/>
    <property type="project" value="UniProtKB-KW"/>
</dbReference>
<evidence type="ECO:0000256" key="1">
    <source>
        <dbReference type="ARBA" id="ARBA00001941"/>
    </source>
</evidence>
<accession>A0AAP0NYA7</accession>
<evidence type="ECO:0000256" key="4">
    <source>
        <dbReference type="ARBA" id="ARBA00005691"/>
    </source>
</evidence>
<evidence type="ECO:0000256" key="14">
    <source>
        <dbReference type="ARBA" id="ARBA00050532"/>
    </source>
</evidence>